<accession>A0A0B5DZ89</accession>
<dbReference type="KEGG" id="cid:P73_3594"/>
<dbReference type="PROSITE" id="PS51318">
    <property type="entry name" value="TAT"/>
    <property type="match status" value="1"/>
</dbReference>
<dbReference type="SUPFAM" id="SSF52833">
    <property type="entry name" value="Thioredoxin-like"/>
    <property type="match status" value="1"/>
</dbReference>
<dbReference type="InterPro" id="IPR007332">
    <property type="entry name" value="DUF411"/>
</dbReference>
<dbReference type="InterPro" id="IPR006311">
    <property type="entry name" value="TAT_signal"/>
</dbReference>
<dbReference type="AlphaFoldDB" id="A0A0B5DZ89"/>
<dbReference type="EMBL" id="CP004393">
    <property type="protein sequence ID" value="AJE48309.1"/>
    <property type="molecule type" value="Genomic_DNA"/>
</dbReference>
<dbReference type="OrthoDB" id="14727at2"/>
<reference evidence="1 2" key="1">
    <citation type="journal article" date="2014" name="Int. J. Syst. Evol. Microbiol.">
        <title>Celeribacter indicus sp. nov., a polycyclic aromatic hydrocarbon-degrading bacterium from deep-sea sediment and reclassification of Huaishuia halophila as Celeribacter halophilus comb. nov.</title>
        <authorList>
            <person name="Lai Q."/>
            <person name="Cao J."/>
            <person name="Yuan J."/>
            <person name="Li F."/>
            <person name="Shao Z."/>
        </authorList>
    </citation>
    <scope>NUCLEOTIDE SEQUENCE [LARGE SCALE GENOMIC DNA]</scope>
    <source>
        <strain evidence="1">P73</strain>
    </source>
</reference>
<organism evidence="1 2">
    <name type="scientific">Celeribacter indicus</name>
    <dbReference type="NCBI Taxonomy" id="1208324"/>
    <lineage>
        <taxon>Bacteria</taxon>
        <taxon>Pseudomonadati</taxon>
        <taxon>Pseudomonadota</taxon>
        <taxon>Alphaproteobacteria</taxon>
        <taxon>Rhodobacterales</taxon>
        <taxon>Roseobacteraceae</taxon>
        <taxon>Celeribacter</taxon>
    </lineage>
</organism>
<dbReference type="RefSeq" id="WP_043870664.1">
    <property type="nucleotide sequence ID" value="NZ_CP004393.1"/>
</dbReference>
<name>A0A0B5DZ89_9RHOB</name>
<proteinExistence type="predicted"/>
<evidence type="ECO:0000313" key="1">
    <source>
        <dbReference type="EMBL" id="AJE48309.1"/>
    </source>
</evidence>
<dbReference type="InterPro" id="IPR036249">
    <property type="entry name" value="Thioredoxin-like_sf"/>
</dbReference>
<dbReference type="HOGENOM" id="CLU_112034_0_0_5"/>
<evidence type="ECO:0000313" key="2">
    <source>
        <dbReference type="Proteomes" id="UP000031521"/>
    </source>
</evidence>
<evidence type="ECO:0008006" key="3">
    <source>
        <dbReference type="Google" id="ProtNLM"/>
    </source>
</evidence>
<protein>
    <recommendedName>
        <fullName evidence="3">Metal-binding protein</fullName>
    </recommendedName>
</protein>
<keyword evidence="2" id="KW-1185">Reference proteome</keyword>
<dbReference type="Proteomes" id="UP000031521">
    <property type="component" value="Chromosome"/>
</dbReference>
<dbReference type="Pfam" id="PF04214">
    <property type="entry name" value="DUF411"/>
    <property type="match status" value="1"/>
</dbReference>
<dbReference type="STRING" id="1208324.P73_3594"/>
<sequence>MARFPLSRRKVIASGLALAGLWAAPGLRAEALPGLRVYKDPTCGCCGAWIEVMRDDGFPVELREVDTMALARLKAELGIPEDLASCHTAVIEGYVVEGHVPPADLRRLLAERPEALGLSVPGMPYGAPGMGPESERDAYDVLLMTPGAPATVFAHYDAAPQ</sequence>
<gene>
    <name evidence="1" type="ORF">P73_3594</name>
</gene>